<keyword evidence="3" id="KW-0378">Hydrolase</keyword>
<feature type="domain" description="Peptidase S33 tripeptidyl aminopeptidase-like C-terminal" evidence="2">
    <location>
        <begin position="418"/>
        <end position="519"/>
    </location>
</feature>
<evidence type="ECO:0000259" key="2">
    <source>
        <dbReference type="Pfam" id="PF08386"/>
    </source>
</evidence>
<dbReference type="RefSeq" id="WP_345343863.1">
    <property type="nucleotide sequence ID" value="NZ_BAABFB010000029.1"/>
</dbReference>
<reference evidence="4" key="1">
    <citation type="journal article" date="2019" name="Int. J. Syst. Evol. Microbiol.">
        <title>The Global Catalogue of Microorganisms (GCM) 10K type strain sequencing project: providing services to taxonomists for standard genome sequencing and annotation.</title>
        <authorList>
            <consortium name="The Broad Institute Genomics Platform"/>
            <consortium name="The Broad Institute Genome Sequencing Center for Infectious Disease"/>
            <person name="Wu L."/>
            <person name="Ma J."/>
        </authorList>
    </citation>
    <scope>NUCLEOTIDE SEQUENCE [LARGE SCALE GENOMIC DNA]</scope>
    <source>
        <strain evidence="4">JCM 32206</strain>
    </source>
</reference>
<proteinExistence type="predicted"/>
<feature type="signal peptide" evidence="1">
    <location>
        <begin position="1"/>
        <end position="19"/>
    </location>
</feature>
<evidence type="ECO:0000313" key="3">
    <source>
        <dbReference type="EMBL" id="GAA4477089.1"/>
    </source>
</evidence>
<dbReference type="Pfam" id="PF08386">
    <property type="entry name" value="Abhydrolase_4"/>
    <property type="match status" value="1"/>
</dbReference>
<comment type="caution">
    <text evidence="3">The sequence shown here is derived from an EMBL/GenBank/DDBJ whole genome shotgun (WGS) entry which is preliminary data.</text>
</comment>
<keyword evidence="1" id="KW-0732">Signal</keyword>
<dbReference type="GO" id="GO:0016787">
    <property type="term" value="F:hydrolase activity"/>
    <property type="evidence" value="ECO:0007669"/>
    <property type="project" value="UniProtKB-KW"/>
</dbReference>
<feature type="chain" id="PRO_5045549346" evidence="1">
    <location>
        <begin position="20"/>
        <end position="521"/>
    </location>
</feature>
<evidence type="ECO:0000313" key="4">
    <source>
        <dbReference type="Proteomes" id="UP001501183"/>
    </source>
</evidence>
<dbReference type="Proteomes" id="UP001501183">
    <property type="component" value="Unassembled WGS sequence"/>
</dbReference>
<gene>
    <name evidence="3" type="ORF">GCM10023094_18560</name>
</gene>
<name>A0ABP8P0J6_9NOCA</name>
<organism evidence="3 4">
    <name type="scientific">Rhodococcus olei</name>
    <dbReference type="NCBI Taxonomy" id="2161675"/>
    <lineage>
        <taxon>Bacteria</taxon>
        <taxon>Bacillati</taxon>
        <taxon>Actinomycetota</taxon>
        <taxon>Actinomycetes</taxon>
        <taxon>Mycobacteriales</taxon>
        <taxon>Nocardiaceae</taxon>
        <taxon>Rhodococcus</taxon>
    </lineage>
</organism>
<accession>A0ABP8P0J6</accession>
<dbReference type="InterPro" id="IPR013595">
    <property type="entry name" value="Pept_S33_TAP-like_C"/>
</dbReference>
<evidence type="ECO:0000256" key="1">
    <source>
        <dbReference type="SAM" id="SignalP"/>
    </source>
</evidence>
<dbReference type="InterPro" id="IPR029058">
    <property type="entry name" value="AB_hydrolase_fold"/>
</dbReference>
<keyword evidence="4" id="KW-1185">Reference proteome</keyword>
<dbReference type="SUPFAM" id="SSF53474">
    <property type="entry name" value="alpha/beta-Hydrolases"/>
    <property type="match status" value="1"/>
</dbReference>
<sequence length="521" mass="52413">MRTLGLAALVMAVCCACGAGPSVRPDVAVVEHRDGATTEPSGVDSATATRLPAPAHDLAWRDCTDSTLDAGGLRPGPAGLVFECADVVAPIDSAGPALGVFTLGVLRARLPQTPVDAAPLVVTSGADRASTATLAALAAGPVGTLLSTRPLVAVDRRGTGTSTPIECGKPMTAELRRQMLDLGQFTPPPVAGGDAADTVLTLGRDATTACTDFLQPHELAFDAAHAADDLEQVRRAWEVDRIGLLATGSGADVAVAYATAHPGALGRLVLDSPAVVRADATTTAEARIRGAQAALAAFARQCVALECSLGPDPVAAVTDLTNRARRGELGTISSNALLTAISDHLGSPRADVTAQVREFADVLAAAGRGDTGALQSRIDAAAAATGSDGLFVARCSDGRQWPTPGRVRELMRDWGEKYPVFGPEGVLQLLLCASWPTTPTPSAPTTATTSALAIAGVADPVAGAGAPSVTGVLASVGTPTSTVAWLGSGHPAVSHSQCVQLAVAGYAQTAALPPDGGACPG</sequence>
<protein>
    <submittedName>
        <fullName evidence="3">Alpha/beta hydrolase</fullName>
    </submittedName>
</protein>
<dbReference type="EMBL" id="BAABFB010000029">
    <property type="protein sequence ID" value="GAA4477089.1"/>
    <property type="molecule type" value="Genomic_DNA"/>
</dbReference>
<dbReference type="Gene3D" id="3.40.50.1820">
    <property type="entry name" value="alpha/beta hydrolase"/>
    <property type="match status" value="1"/>
</dbReference>